<dbReference type="PROSITE" id="PS52016">
    <property type="entry name" value="TONB_DEPENDENT_REC_3"/>
    <property type="match status" value="1"/>
</dbReference>
<dbReference type="GO" id="GO:0009279">
    <property type="term" value="C:cell outer membrane"/>
    <property type="evidence" value="ECO:0007669"/>
    <property type="project" value="UniProtKB-SubCell"/>
</dbReference>
<reference evidence="18 19" key="1">
    <citation type="submission" date="2018-09" db="EMBL/GenBank/DDBJ databases">
        <title>Acidovorax cavernicola nov. sp. isolated from Gruta de las Maravillas (Aracena, Spain).</title>
        <authorList>
            <person name="Jurado V."/>
            <person name="Gutierrez-Patricio S."/>
            <person name="Gonzalez-Pimentel J.L."/>
            <person name="Miller A.Z."/>
            <person name="Laiz L."/>
            <person name="Saiz-Jimenez C."/>
        </authorList>
    </citation>
    <scope>NUCLEOTIDE SEQUENCE [LARGE SCALE GENOMIC DNA]</scope>
    <source>
        <strain evidence="18 19">1011MAR4D40.2</strain>
    </source>
</reference>
<keyword evidence="13 14" id="KW-0998">Cell outer membrane</keyword>
<dbReference type="InterPro" id="IPR010105">
    <property type="entry name" value="TonB_sidphr_rcpt"/>
</dbReference>
<protein>
    <submittedName>
        <fullName evidence="18">Ferric-rhodotorulic acid/ferric-coprogen receptor FhuE</fullName>
    </submittedName>
</protein>
<dbReference type="SUPFAM" id="SSF56935">
    <property type="entry name" value="Porins"/>
    <property type="match status" value="1"/>
</dbReference>
<dbReference type="EMBL" id="QXMN01000050">
    <property type="protein sequence ID" value="RIX74531.1"/>
    <property type="molecule type" value="Genomic_DNA"/>
</dbReference>
<evidence type="ECO:0000256" key="6">
    <source>
        <dbReference type="ARBA" id="ARBA00022692"/>
    </source>
</evidence>
<dbReference type="FunFam" id="2.170.130.10:FF:000010">
    <property type="entry name" value="Ferripyoverdine receptor"/>
    <property type="match status" value="1"/>
</dbReference>
<evidence type="ECO:0000256" key="5">
    <source>
        <dbReference type="ARBA" id="ARBA00022496"/>
    </source>
</evidence>
<dbReference type="Pfam" id="PF07660">
    <property type="entry name" value="STN"/>
    <property type="match status" value="1"/>
</dbReference>
<dbReference type="NCBIfam" id="TIGR01783">
    <property type="entry name" value="TonB-siderophor"/>
    <property type="match status" value="1"/>
</dbReference>
<comment type="caution">
    <text evidence="18">The sequence shown here is derived from an EMBL/GenBank/DDBJ whole genome shotgun (WGS) entry which is preliminary data.</text>
</comment>
<dbReference type="GO" id="GO:0015344">
    <property type="term" value="F:siderophore uptake transmembrane transporter activity"/>
    <property type="evidence" value="ECO:0007669"/>
    <property type="project" value="TreeGrafter"/>
</dbReference>
<evidence type="ECO:0000256" key="2">
    <source>
        <dbReference type="ARBA" id="ARBA00009810"/>
    </source>
</evidence>
<keyword evidence="6 14" id="KW-0812">Transmembrane</keyword>
<dbReference type="AlphaFoldDB" id="A0A9X8CZY4"/>
<dbReference type="PANTHER" id="PTHR32552">
    <property type="entry name" value="FERRICHROME IRON RECEPTOR-RELATED"/>
    <property type="match status" value="1"/>
</dbReference>
<evidence type="ECO:0000256" key="7">
    <source>
        <dbReference type="ARBA" id="ARBA00022729"/>
    </source>
</evidence>
<dbReference type="InterPro" id="IPR012910">
    <property type="entry name" value="Plug_dom"/>
</dbReference>
<dbReference type="Pfam" id="PF00593">
    <property type="entry name" value="TonB_dep_Rec_b-barrel"/>
    <property type="match status" value="1"/>
</dbReference>
<evidence type="ECO:0000256" key="9">
    <source>
        <dbReference type="ARBA" id="ARBA00023065"/>
    </source>
</evidence>
<evidence type="ECO:0000256" key="10">
    <source>
        <dbReference type="ARBA" id="ARBA00023077"/>
    </source>
</evidence>
<dbReference type="NCBIfam" id="NF007447">
    <property type="entry name" value="PRK10003.1"/>
    <property type="match status" value="1"/>
</dbReference>
<proteinExistence type="inferred from homology"/>
<dbReference type="Proteomes" id="UP000265619">
    <property type="component" value="Unassembled WGS sequence"/>
</dbReference>
<evidence type="ECO:0000256" key="1">
    <source>
        <dbReference type="ARBA" id="ARBA00004571"/>
    </source>
</evidence>
<evidence type="ECO:0000256" key="11">
    <source>
        <dbReference type="ARBA" id="ARBA00023136"/>
    </source>
</evidence>
<dbReference type="InterPro" id="IPR036942">
    <property type="entry name" value="Beta-barrel_TonB_sf"/>
</dbReference>
<sequence>MSASRPSALRPFAERRLNTVLRHALMALALGGLAGAGGAAFAQASSPSLDAAASRAYDIPSGPLGRTLATFAAGNGIALSFDPALTQGRSSPALSGRYTAREAIERLLAGSGLQVVARTDGSYTLNRRDTATLAAPVAGQGGVDTLAPVTVSADADRSGATEGTGAYTTRATAAATGLALSPRETPQSVTVITRQQIDDQNLLSLGQAMQSVPGVFSVSSDSDRTDLYARGFYIDNYQYDGVPTTVTTDFFGASTNDPVLYDRIEVVRGSTGLLTGAGNPSASVNLVRKHADSKVFAGNASLALGSWNLRRGTVDLQTPVTKDGRVRARIIGMTEDRDSFIDRYHGRKHVLYGVVDADLTPSTTLSVGIESQATRPTSSTWGGLPLTFADGTATRWDRSKTIGTPWTHWDTTTTTAFANLTHQFDNGWKLKANGSHRQSKQNAKLLYLYGDLDRLTGTGLGSLPGYFQHEFRQNSLDLQATGPFTLLGRTHELVVGVTNSQSRYVEANHPRTSALPDTGNFYDWNALSYPEPNWDPLKVSGITKTRQTGYYGAARLSLTDSLKFIVGGRQNSWRSTRLTADAPVTRKHEVFTPYAGLVYDLGDTYSVYASYTDIFQPQNYRDASGAYLDPVTGKSYEIGLKGEHLNGKLNTSIAVFRAEQENVAQRDGTKLVPNSTEGAYYGARGVTSKGIELQVSGELAPGWQLSAGIARTLGREGNGNRINTTMPTTQATLFTTYRLPGAWHRLTLGGGVNWQNRTYYAYSVNDVDLRYQQGSRAVVSLMARYAFTPKLALQLNIENLFDKKYYSNIDGQAYFGTPRNAVATLSYAF</sequence>
<evidence type="ECO:0000256" key="15">
    <source>
        <dbReference type="PROSITE-ProRule" id="PRU10144"/>
    </source>
</evidence>
<dbReference type="RefSeq" id="WP_119557495.1">
    <property type="nucleotide sequence ID" value="NZ_QXMN01000050.1"/>
</dbReference>
<keyword evidence="10 16" id="KW-0798">TonB box</keyword>
<dbReference type="InterPro" id="IPR039426">
    <property type="entry name" value="TonB-dep_rcpt-like"/>
</dbReference>
<keyword evidence="5" id="KW-0410">Iron transport</keyword>
<dbReference type="InterPro" id="IPR011662">
    <property type="entry name" value="Secretin/TonB_short_N"/>
</dbReference>
<dbReference type="PROSITE" id="PS01156">
    <property type="entry name" value="TONB_DEPENDENT_REC_2"/>
    <property type="match status" value="1"/>
</dbReference>
<evidence type="ECO:0000256" key="16">
    <source>
        <dbReference type="RuleBase" id="RU003357"/>
    </source>
</evidence>
<dbReference type="PANTHER" id="PTHR32552:SF74">
    <property type="entry name" value="HYDROXAMATE SIDEROPHORE RECEPTOR FHUE"/>
    <property type="match status" value="1"/>
</dbReference>
<comment type="subcellular location">
    <subcellularLocation>
        <location evidence="1 14">Cell outer membrane</location>
        <topology evidence="1 14">Multi-pass membrane protein</topology>
    </subcellularLocation>
</comment>
<dbReference type="InterPro" id="IPR010917">
    <property type="entry name" value="TonB_rcpt_CS"/>
</dbReference>
<keyword evidence="19" id="KW-1185">Reference proteome</keyword>
<accession>A0A9X8CZY4</accession>
<dbReference type="CDD" id="cd01347">
    <property type="entry name" value="ligand_gated_channel"/>
    <property type="match status" value="1"/>
</dbReference>
<evidence type="ECO:0000313" key="19">
    <source>
        <dbReference type="Proteomes" id="UP000265619"/>
    </source>
</evidence>
<keyword evidence="12 18" id="KW-0675">Receptor</keyword>
<dbReference type="InterPro" id="IPR000531">
    <property type="entry name" value="Beta-barrel_TonB"/>
</dbReference>
<comment type="similarity">
    <text evidence="2 14 16">Belongs to the TonB-dependent receptor family.</text>
</comment>
<dbReference type="Gene3D" id="2.40.170.20">
    <property type="entry name" value="TonB-dependent receptor, beta-barrel domain"/>
    <property type="match status" value="1"/>
</dbReference>
<feature type="domain" description="Secretin/TonB short N-terminal" evidence="17">
    <location>
        <begin position="77"/>
        <end position="128"/>
    </location>
</feature>
<gene>
    <name evidence="18" type="primary">fhuE</name>
    <name evidence="18" type="ORF">D3H34_26930</name>
</gene>
<keyword evidence="4 14" id="KW-1134">Transmembrane beta strand</keyword>
<dbReference type="GO" id="GO:0038023">
    <property type="term" value="F:signaling receptor activity"/>
    <property type="evidence" value="ECO:0007669"/>
    <property type="project" value="InterPro"/>
</dbReference>
<evidence type="ECO:0000256" key="14">
    <source>
        <dbReference type="PROSITE-ProRule" id="PRU01360"/>
    </source>
</evidence>
<dbReference type="Gene3D" id="2.170.130.10">
    <property type="entry name" value="TonB-dependent receptor, plug domain"/>
    <property type="match status" value="1"/>
</dbReference>
<dbReference type="Gene3D" id="3.55.50.30">
    <property type="match status" value="1"/>
</dbReference>
<evidence type="ECO:0000256" key="12">
    <source>
        <dbReference type="ARBA" id="ARBA00023170"/>
    </source>
</evidence>
<feature type="short sequence motif" description="TonB C-terminal box" evidence="15">
    <location>
        <begin position="812"/>
        <end position="829"/>
    </location>
</feature>
<dbReference type="InterPro" id="IPR037066">
    <property type="entry name" value="Plug_dom_sf"/>
</dbReference>
<keyword evidence="11 14" id="KW-0472">Membrane</keyword>
<dbReference type="Pfam" id="PF07715">
    <property type="entry name" value="Plug"/>
    <property type="match status" value="1"/>
</dbReference>
<evidence type="ECO:0000256" key="3">
    <source>
        <dbReference type="ARBA" id="ARBA00022448"/>
    </source>
</evidence>
<evidence type="ECO:0000313" key="18">
    <source>
        <dbReference type="EMBL" id="RIX74531.1"/>
    </source>
</evidence>
<keyword evidence="3 14" id="KW-0813">Transport</keyword>
<dbReference type="GO" id="GO:0015891">
    <property type="term" value="P:siderophore transport"/>
    <property type="evidence" value="ECO:0007669"/>
    <property type="project" value="InterPro"/>
</dbReference>
<dbReference type="OrthoDB" id="174652at2"/>
<organism evidence="18 19">
    <name type="scientific">Acidovorax cavernicola</name>
    <dbReference type="NCBI Taxonomy" id="1675792"/>
    <lineage>
        <taxon>Bacteria</taxon>
        <taxon>Pseudomonadati</taxon>
        <taxon>Pseudomonadota</taxon>
        <taxon>Betaproteobacteria</taxon>
        <taxon>Burkholderiales</taxon>
        <taxon>Comamonadaceae</taxon>
        <taxon>Acidovorax</taxon>
    </lineage>
</organism>
<evidence type="ECO:0000256" key="13">
    <source>
        <dbReference type="ARBA" id="ARBA00023237"/>
    </source>
</evidence>
<evidence type="ECO:0000256" key="4">
    <source>
        <dbReference type="ARBA" id="ARBA00022452"/>
    </source>
</evidence>
<name>A0A9X8CZY4_9BURK</name>
<dbReference type="SMART" id="SM00965">
    <property type="entry name" value="STN"/>
    <property type="match status" value="1"/>
</dbReference>
<keyword evidence="9" id="KW-0406">Ion transport</keyword>
<evidence type="ECO:0000259" key="17">
    <source>
        <dbReference type="SMART" id="SM00965"/>
    </source>
</evidence>
<evidence type="ECO:0000256" key="8">
    <source>
        <dbReference type="ARBA" id="ARBA00023004"/>
    </source>
</evidence>
<keyword evidence="7" id="KW-0732">Signal</keyword>
<keyword evidence="8" id="KW-0408">Iron</keyword>